<evidence type="ECO:0000256" key="1">
    <source>
        <dbReference type="SAM" id="MobiDB-lite"/>
    </source>
</evidence>
<evidence type="ECO:0000313" key="2">
    <source>
        <dbReference type="EMBL" id="ACN30710.1"/>
    </source>
</evidence>
<accession>C0P965</accession>
<reference evidence="2" key="1">
    <citation type="journal article" date="2009" name="PLoS Genet.">
        <title>Sequencing, mapping, and analysis of 27,455 maize full-length cDNAs.</title>
        <authorList>
            <person name="Soderlund C."/>
            <person name="Descour A."/>
            <person name="Kudrna D."/>
            <person name="Bomhoff M."/>
            <person name="Boyd L."/>
            <person name="Currie J."/>
            <person name="Angelova A."/>
            <person name="Collura K."/>
            <person name="Wissotski M."/>
            <person name="Ashley E."/>
            <person name="Morrow D."/>
            <person name="Fernandes J."/>
            <person name="Walbot V."/>
            <person name="Yu Y."/>
        </authorList>
    </citation>
    <scope>NUCLEOTIDE SEQUENCE</scope>
    <source>
        <strain evidence="2">B73</strain>
    </source>
</reference>
<sequence>MAPSSPSSSSSQQAPPSTPCAQQQPWRCLSSPWRAAAHPPLSPMACCSSRSPSSLCPLPQEQQLLLPWSASLLPLGSFLQAELLCQERLLHLTAAPFFSLALLSRLLAARARRLCSFSLPHKTASAQELLLHGRPEFQQRAPFLAVRRGARRLFGKMRSKPRTAAASSLALRCVELRYCTSPIENSSPSASRARLAALARVVSQ</sequence>
<protein>
    <submittedName>
        <fullName evidence="2">Uncharacterized protein</fullName>
    </submittedName>
</protein>
<dbReference type="GeneID" id="118476394"/>
<dbReference type="RefSeq" id="XP_035821297.1">
    <property type="nucleotide sequence ID" value="XM_035965404.1"/>
</dbReference>
<feature type="region of interest" description="Disordered" evidence="1">
    <location>
        <begin position="1"/>
        <end position="24"/>
    </location>
</feature>
<dbReference type="KEGG" id="zma:118476394"/>
<proteinExistence type="evidence at transcript level"/>
<dbReference type="AlphaFoldDB" id="C0P965"/>
<organism evidence="2">
    <name type="scientific">Zea mays</name>
    <name type="common">Maize</name>
    <dbReference type="NCBI Taxonomy" id="4577"/>
    <lineage>
        <taxon>Eukaryota</taxon>
        <taxon>Viridiplantae</taxon>
        <taxon>Streptophyta</taxon>
        <taxon>Embryophyta</taxon>
        <taxon>Tracheophyta</taxon>
        <taxon>Spermatophyta</taxon>
        <taxon>Magnoliopsida</taxon>
        <taxon>Liliopsida</taxon>
        <taxon>Poales</taxon>
        <taxon>Poaceae</taxon>
        <taxon>PACMAD clade</taxon>
        <taxon>Panicoideae</taxon>
        <taxon>Andropogonodae</taxon>
        <taxon>Andropogoneae</taxon>
        <taxon>Tripsacinae</taxon>
        <taxon>Zea</taxon>
    </lineage>
</organism>
<dbReference type="EMBL" id="BT064834">
    <property type="protein sequence ID" value="ACN30710.1"/>
    <property type="molecule type" value="mRNA"/>
</dbReference>
<name>C0P965_MAIZE</name>